<dbReference type="VEuPathDB" id="MicrosporidiaDB:VICG_01438"/>
<evidence type="ECO:0000259" key="3">
    <source>
        <dbReference type="PROSITE" id="PS51186"/>
    </source>
</evidence>
<reference evidence="5" key="1">
    <citation type="submission" date="2011-05" db="EMBL/GenBank/DDBJ databases">
        <title>The genome sequence of Vittaforma corneae strain ATCC 50505.</title>
        <authorList>
            <consortium name="The Broad Institute Genome Sequencing Platform"/>
            <person name="Cuomo C."/>
            <person name="Didier E."/>
            <person name="Bowers L."/>
            <person name="Young S.K."/>
            <person name="Zeng Q."/>
            <person name="Gargeya S."/>
            <person name="Fitzgerald M."/>
            <person name="Haas B."/>
            <person name="Abouelleil A."/>
            <person name="Alvarado L."/>
            <person name="Arachchi H.M."/>
            <person name="Berlin A."/>
            <person name="Chapman S.B."/>
            <person name="Gearin G."/>
            <person name="Goldberg J."/>
            <person name="Griggs A."/>
            <person name="Gujja S."/>
            <person name="Hansen M."/>
            <person name="Heiman D."/>
            <person name="Howarth C."/>
            <person name="Larimer J."/>
            <person name="Lui A."/>
            <person name="MacDonald P.J.P."/>
            <person name="McCowen C."/>
            <person name="Montmayeur A."/>
            <person name="Murphy C."/>
            <person name="Neiman D."/>
            <person name="Pearson M."/>
            <person name="Priest M."/>
            <person name="Roberts A."/>
            <person name="Saif S."/>
            <person name="Shea T."/>
            <person name="Sisk P."/>
            <person name="Stolte C."/>
            <person name="Sykes S."/>
            <person name="Wortman J."/>
            <person name="Nusbaum C."/>
            <person name="Birren B."/>
        </authorList>
    </citation>
    <scope>NUCLEOTIDE SEQUENCE [LARGE SCALE GENOMIC DNA]</scope>
    <source>
        <strain evidence="5">ATCC 50505</strain>
    </source>
</reference>
<keyword evidence="5" id="KW-1185">Reference proteome</keyword>
<dbReference type="Pfam" id="PF00583">
    <property type="entry name" value="Acetyltransf_1"/>
    <property type="match status" value="1"/>
</dbReference>
<evidence type="ECO:0000313" key="4">
    <source>
        <dbReference type="EMBL" id="ELA41574.1"/>
    </source>
</evidence>
<sequence length="185" mass="21745">MIIYEPMLPKDVLSLDLANLDAKSENFTFSYYMGYLLNHPCDFFTVRSFFPFLSQHTSMIFTNPILGYAFGRKELKEKLCYHLSAISVAPSARELGIGTKLMRLFECTGNSYEAWFIDLFVRESNKLAISFYKRLGYVVYRTIFDYYMYPRENAFDMRLSLDKDSNKELLKSGEDVNVENLKEYY</sequence>
<dbReference type="RefSeq" id="XP_007604884.1">
    <property type="nucleotide sequence ID" value="XM_007604822.1"/>
</dbReference>
<dbReference type="HOGENOM" id="CLU_013985_7_1_1"/>
<name>L2GLR6_VITCO</name>
<dbReference type="GO" id="GO:0004596">
    <property type="term" value="F:protein-N-terminal amino-acid acetyltransferase activity"/>
    <property type="evidence" value="ECO:0007669"/>
    <property type="project" value="EnsemblFungi"/>
</dbReference>
<dbReference type="PROSITE" id="PS51186">
    <property type="entry name" value="GNAT"/>
    <property type="match status" value="1"/>
</dbReference>
<keyword evidence="1" id="KW-0808">Transferase</keyword>
<feature type="domain" description="N-acetyltransferase" evidence="3">
    <location>
        <begin position="2"/>
        <end position="162"/>
    </location>
</feature>
<evidence type="ECO:0000313" key="5">
    <source>
        <dbReference type="Proteomes" id="UP000011082"/>
    </source>
</evidence>
<dbReference type="PANTHER" id="PTHR45910:SF1">
    <property type="entry name" value="N-ALPHA-ACETYLTRANSFERASE 20"/>
    <property type="match status" value="1"/>
</dbReference>
<dbReference type="SUPFAM" id="SSF55729">
    <property type="entry name" value="Acyl-CoA N-acyltransferases (Nat)"/>
    <property type="match status" value="1"/>
</dbReference>
<dbReference type="InterPro" id="IPR000182">
    <property type="entry name" value="GNAT_dom"/>
</dbReference>
<dbReference type="FunCoup" id="L2GLR6">
    <property type="interactions" value="147"/>
</dbReference>
<dbReference type="GeneID" id="19882149"/>
<dbReference type="OMA" id="GYIFGQY"/>
<dbReference type="InterPro" id="IPR051646">
    <property type="entry name" value="NatB_acetyltransferase_subunit"/>
</dbReference>
<dbReference type="GO" id="GO:0032956">
    <property type="term" value="P:regulation of actin cytoskeleton organization"/>
    <property type="evidence" value="ECO:0007669"/>
    <property type="project" value="EnsemblFungi"/>
</dbReference>
<dbReference type="GO" id="GO:0036503">
    <property type="term" value="P:ERAD pathway"/>
    <property type="evidence" value="ECO:0007669"/>
    <property type="project" value="EnsemblFungi"/>
</dbReference>
<dbReference type="EMBL" id="JH370142">
    <property type="protein sequence ID" value="ELA41574.1"/>
    <property type="molecule type" value="Genomic_DNA"/>
</dbReference>
<accession>L2GLR6</accession>
<dbReference type="GO" id="GO:0031416">
    <property type="term" value="C:NatB complex"/>
    <property type="evidence" value="ECO:0007669"/>
    <property type="project" value="EnsemblFungi"/>
</dbReference>
<dbReference type="CDD" id="cd04301">
    <property type="entry name" value="NAT_SF"/>
    <property type="match status" value="1"/>
</dbReference>
<keyword evidence="2" id="KW-0012">Acyltransferase</keyword>
<evidence type="ECO:0000256" key="2">
    <source>
        <dbReference type="ARBA" id="ARBA00023315"/>
    </source>
</evidence>
<evidence type="ECO:0000256" key="1">
    <source>
        <dbReference type="ARBA" id="ARBA00022679"/>
    </source>
</evidence>
<dbReference type="GO" id="GO:0000001">
    <property type="term" value="P:mitochondrion inheritance"/>
    <property type="evidence" value="ECO:0007669"/>
    <property type="project" value="EnsemblFungi"/>
</dbReference>
<dbReference type="AlphaFoldDB" id="L2GLR6"/>
<dbReference type="STRING" id="993615.L2GLR6"/>
<dbReference type="OrthoDB" id="10264728at2759"/>
<organism evidence="4 5">
    <name type="scientific">Vittaforma corneae (strain ATCC 50505)</name>
    <name type="common">Microsporidian parasite</name>
    <name type="synonym">Nosema corneum</name>
    <dbReference type="NCBI Taxonomy" id="993615"/>
    <lineage>
        <taxon>Eukaryota</taxon>
        <taxon>Fungi</taxon>
        <taxon>Fungi incertae sedis</taxon>
        <taxon>Microsporidia</taxon>
        <taxon>Nosematidae</taxon>
        <taxon>Vittaforma</taxon>
    </lineage>
</organism>
<gene>
    <name evidence="4" type="ORF">VICG_01438</name>
</gene>
<dbReference type="Proteomes" id="UP000011082">
    <property type="component" value="Unassembled WGS sequence"/>
</dbReference>
<dbReference type="Gene3D" id="3.40.630.30">
    <property type="match status" value="1"/>
</dbReference>
<dbReference type="InParanoid" id="L2GLR6"/>
<dbReference type="PANTHER" id="PTHR45910">
    <property type="entry name" value="N-ALPHA-ACETYLTRANSFERASE 20"/>
    <property type="match status" value="1"/>
</dbReference>
<proteinExistence type="predicted"/>
<dbReference type="InterPro" id="IPR016181">
    <property type="entry name" value="Acyl_CoA_acyltransferase"/>
</dbReference>
<protein>
    <recommendedName>
        <fullName evidence="3">N-acetyltransferase domain-containing protein</fullName>
    </recommendedName>
</protein>